<evidence type="ECO:0000313" key="3">
    <source>
        <dbReference type="Proteomes" id="UP000299102"/>
    </source>
</evidence>
<reference evidence="2 3" key="1">
    <citation type="journal article" date="2019" name="Commun. Biol.">
        <title>The bagworm genome reveals a unique fibroin gene that provides high tensile strength.</title>
        <authorList>
            <person name="Kono N."/>
            <person name="Nakamura H."/>
            <person name="Ohtoshi R."/>
            <person name="Tomita M."/>
            <person name="Numata K."/>
            <person name="Arakawa K."/>
        </authorList>
    </citation>
    <scope>NUCLEOTIDE SEQUENCE [LARGE SCALE GENOMIC DNA]</scope>
</reference>
<dbReference type="Proteomes" id="UP000299102">
    <property type="component" value="Unassembled WGS sequence"/>
</dbReference>
<dbReference type="AlphaFoldDB" id="A0A4C1YWA2"/>
<accession>A0A4C1YWA2</accession>
<organism evidence="2 3">
    <name type="scientific">Eumeta variegata</name>
    <name type="common">Bagworm moth</name>
    <name type="synonym">Eumeta japonica</name>
    <dbReference type="NCBI Taxonomy" id="151549"/>
    <lineage>
        <taxon>Eukaryota</taxon>
        <taxon>Metazoa</taxon>
        <taxon>Ecdysozoa</taxon>
        <taxon>Arthropoda</taxon>
        <taxon>Hexapoda</taxon>
        <taxon>Insecta</taxon>
        <taxon>Pterygota</taxon>
        <taxon>Neoptera</taxon>
        <taxon>Endopterygota</taxon>
        <taxon>Lepidoptera</taxon>
        <taxon>Glossata</taxon>
        <taxon>Ditrysia</taxon>
        <taxon>Tineoidea</taxon>
        <taxon>Psychidae</taxon>
        <taxon>Oiketicinae</taxon>
        <taxon>Eumeta</taxon>
    </lineage>
</organism>
<feature type="compositionally biased region" description="Polar residues" evidence="1">
    <location>
        <begin position="16"/>
        <end position="30"/>
    </location>
</feature>
<evidence type="ECO:0000313" key="2">
    <source>
        <dbReference type="EMBL" id="GBP78625.1"/>
    </source>
</evidence>
<protein>
    <submittedName>
        <fullName evidence="2">Uncharacterized protein</fullName>
    </submittedName>
</protein>
<dbReference type="EMBL" id="BGZK01001377">
    <property type="protein sequence ID" value="GBP78625.1"/>
    <property type="molecule type" value="Genomic_DNA"/>
</dbReference>
<proteinExistence type="predicted"/>
<feature type="compositionally biased region" description="Basic and acidic residues" evidence="1">
    <location>
        <begin position="291"/>
        <end position="306"/>
    </location>
</feature>
<feature type="region of interest" description="Disordered" evidence="1">
    <location>
        <begin position="12"/>
        <end position="32"/>
    </location>
</feature>
<gene>
    <name evidence="2" type="ORF">EVAR_80635_1</name>
</gene>
<comment type="caution">
    <text evidence="2">The sequence shown here is derived from an EMBL/GenBank/DDBJ whole genome shotgun (WGS) entry which is preliminary data.</text>
</comment>
<sequence length="324" mass="37259">MEIENHMRIYADNSRETAGTSGQEPSSSYRLSPYEKDGELWDVHDKSTSQAIGMMTDFQKLLHIVLRWTIKQAGKPVCGEWTPEAYVALFECEYLKSANMRHLLVVMMLLILPMVAPTNCLYLPRTTECQERPCREIDLRHGLRSTLAEDLEDWIRVVRIYIAILSATKPKESWISIHSIKTHHEMKVRSRTKADEVAQFERIKCANTNLTKKIRLFVVKSLEIPRRCHPLVMVKTKMSCQDLVVRVQQYNPLAFLHPGRVSERSLTVIFESDIVESFRGYPASSAPTSSRDIEDASHQVRQERVGRRPRHTGITKYCRSATSG</sequence>
<feature type="region of interest" description="Disordered" evidence="1">
    <location>
        <begin position="281"/>
        <end position="311"/>
    </location>
</feature>
<name>A0A4C1YWA2_EUMVA</name>
<evidence type="ECO:0000256" key="1">
    <source>
        <dbReference type="SAM" id="MobiDB-lite"/>
    </source>
</evidence>
<keyword evidence="3" id="KW-1185">Reference proteome</keyword>